<feature type="transmembrane region" description="Helical" evidence="2">
    <location>
        <begin position="225"/>
        <end position="251"/>
    </location>
</feature>
<evidence type="ECO:0000313" key="4">
    <source>
        <dbReference type="Proteomes" id="UP001358417"/>
    </source>
</evidence>
<dbReference type="EMBL" id="JAVRRD010000002">
    <property type="protein sequence ID" value="KAK5063177.1"/>
    <property type="molecule type" value="Genomic_DNA"/>
</dbReference>
<evidence type="ECO:0000256" key="2">
    <source>
        <dbReference type="SAM" id="Phobius"/>
    </source>
</evidence>
<dbReference type="AlphaFoldDB" id="A0AAV9NT71"/>
<dbReference type="Proteomes" id="UP001358417">
    <property type="component" value="Unassembled WGS sequence"/>
</dbReference>
<comment type="caution">
    <text evidence="3">The sequence shown here is derived from an EMBL/GenBank/DDBJ whole genome shotgun (WGS) entry which is preliminary data.</text>
</comment>
<reference evidence="3 4" key="1">
    <citation type="submission" date="2023-08" db="EMBL/GenBank/DDBJ databases">
        <title>Black Yeasts Isolated from many extreme environments.</title>
        <authorList>
            <person name="Coleine C."/>
            <person name="Stajich J.E."/>
            <person name="Selbmann L."/>
        </authorList>
    </citation>
    <scope>NUCLEOTIDE SEQUENCE [LARGE SCALE GENOMIC DNA]</scope>
    <source>
        <strain evidence="3 4">CCFEE 5792</strain>
    </source>
</reference>
<keyword evidence="2" id="KW-1133">Transmembrane helix</keyword>
<organism evidence="3 4">
    <name type="scientific">Exophiala bonariae</name>
    <dbReference type="NCBI Taxonomy" id="1690606"/>
    <lineage>
        <taxon>Eukaryota</taxon>
        <taxon>Fungi</taxon>
        <taxon>Dikarya</taxon>
        <taxon>Ascomycota</taxon>
        <taxon>Pezizomycotina</taxon>
        <taxon>Eurotiomycetes</taxon>
        <taxon>Chaetothyriomycetidae</taxon>
        <taxon>Chaetothyriales</taxon>
        <taxon>Herpotrichiellaceae</taxon>
        <taxon>Exophiala</taxon>
    </lineage>
</organism>
<keyword evidence="4" id="KW-1185">Reference proteome</keyword>
<feature type="region of interest" description="Disordered" evidence="1">
    <location>
        <begin position="259"/>
        <end position="286"/>
    </location>
</feature>
<protein>
    <submittedName>
        <fullName evidence="3">Uncharacterized protein</fullName>
    </submittedName>
</protein>
<feature type="compositionally biased region" description="Basic residues" evidence="1">
    <location>
        <begin position="259"/>
        <end position="277"/>
    </location>
</feature>
<keyword evidence="2" id="KW-0812">Transmembrane</keyword>
<feature type="transmembrane region" description="Helical" evidence="2">
    <location>
        <begin position="196"/>
        <end position="219"/>
    </location>
</feature>
<feature type="region of interest" description="Disordered" evidence="1">
    <location>
        <begin position="140"/>
        <end position="181"/>
    </location>
</feature>
<evidence type="ECO:0000313" key="3">
    <source>
        <dbReference type="EMBL" id="KAK5063177.1"/>
    </source>
</evidence>
<evidence type="ECO:0000256" key="1">
    <source>
        <dbReference type="SAM" id="MobiDB-lite"/>
    </source>
</evidence>
<sequence length="442" mass="48761">MELASRRPTGQFLAPPRAEEARNSIISNMSRFWRSRPAPVSSAASQGRPTKTFVVPLFMSASRSSGRNNLFARGALPAVTRTRSRSSTRSVNEIEASRSVIAEPIHVHRSRQRERSDLYASSVQVDTAVSSIDAPASVTETASGLNMSSRSGSTRITTSSRNGSHRSQNSRRSARSRQIFSKRAYRDPQVNSKAKICFAFGLTLIVAVIIYLVLAFTGVARNTMFHVLSILLIITLTGIFCHQLIRMFMLIKSPRRPRRRIAHGRRHATSHRGKRHGGGAADDMPPEKPIQIHMSSDDGFDPDVEMMGDSDAMPVPAVQHPPPVYGNFRTSTVSLFLPILPRPTPLTLFFSNAQRMNPDLVHWKHVPPSPLTPTYDEALSGVPVTLTAAAYRPPSYLSESGMTQVLESQGREVDAALDNIHPLERERMRNLAADALEGRGPN</sequence>
<gene>
    <name evidence="3" type="ORF">LTR84_005254</name>
</gene>
<dbReference type="RefSeq" id="XP_064711449.1">
    <property type="nucleotide sequence ID" value="XM_064848825.1"/>
</dbReference>
<accession>A0AAV9NT71</accession>
<proteinExistence type="predicted"/>
<name>A0AAV9NT71_9EURO</name>
<feature type="compositionally biased region" description="Low complexity" evidence="1">
    <location>
        <begin position="148"/>
        <end position="167"/>
    </location>
</feature>
<keyword evidence="2" id="KW-0472">Membrane</keyword>
<dbReference type="GeneID" id="89973432"/>